<comment type="function">
    <text evidence="7">Component of the SMC5-SMC6 complex, that promotes sister chromatid alignment after DNA damage and facilitates double-stranded DNA breaks (DSBs) repair via homologous recombination between sister chromatids.</text>
</comment>
<dbReference type="InterPro" id="IPR027786">
    <property type="entry name" value="Nse4/EID"/>
</dbReference>
<dbReference type="GO" id="GO:0005634">
    <property type="term" value="C:nucleus"/>
    <property type="evidence" value="ECO:0007669"/>
    <property type="project" value="UniProtKB-SubCell"/>
</dbReference>
<dbReference type="GO" id="GO:0006281">
    <property type="term" value="P:DNA repair"/>
    <property type="evidence" value="ECO:0007669"/>
    <property type="project" value="UniProtKB-UniRule"/>
</dbReference>
<keyword evidence="3 7" id="KW-0227">DNA damage</keyword>
<feature type="compositionally biased region" description="Polar residues" evidence="8">
    <location>
        <begin position="1"/>
        <end position="12"/>
    </location>
</feature>
<comment type="subunit">
    <text evidence="7">Component of the SMC5-SMC6 complex.</text>
</comment>
<dbReference type="Proteomes" id="UP000492821">
    <property type="component" value="Unassembled WGS sequence"/>
</dbReference>
<dbReference type="GO" id="GO:0030915">
    <property type="term" value="C:Smc5-Smc6 complex"/>
    <property type="evidence" value="ECO:0007669"/>
    <property type="project" value="UniProtKB-UniRule"/>
</dbReference>
<dbReference type="GO" id="GO:0006310">
    <property type="term" value="P:DNA recombination"/>
    <property type="evidence" value="ECO:0007669"/>
    <property type="project" value="UniProtKB-UniRule"/>
</dbReference>
<protein>
    <recommendedName>
        <fullName evidence="7">Non-structural maintenance of chromosomes element 4</fullName>
    </recommendedName>
</protein>
<dbReference type="AlphaFoldDB" id="A0A7E4V704"/>
<evidence type="ECO:0000259" key="9">
    <source>
        <dbReference type="Pfam" id="PF08743"/>
    </source>
</evidence>
<keyword evidence="4 7" id="KW-0233">DNA recombination</keyword>
<keyword evidence="10" id="KW-1185">Reference proteome</keyword>
<evidence type="ECO:0000256" key="6">
    <source>
        <dbReference type="ARBA" id="ARBA00023242"/>
    </source>
</evidence>
<evidence type="ECO:0000256" key="3">
    <source>
        <dbReference type="ARBA" id="ARBA00022763"/>
    </source>
</evidence>
<evidence type="ECO:0000313" key="11">
    <source>
        <dbReference type="WBParaSite" id="Pan_g17376.t1"/>
    </source>
</evidence>
<organism evidence="10 11">
    <name type="scientific">Panagrellus redivivus</name>
    <name type="common">Microworm</name>
    <dbReference type="NCBI Taxonomy" id="6233"/>
    <lineage>
        <taxon>Eukaryota</taxon>
        <taxon>Metazoa</taxon>
        <taxon>Ecdysozoa</taxon>
        <taxon>Nematoda</taxon>
        <taxon>Chromadorea</taxon>
        <taxon>Rhabditida</taxon>
        <taxon>Tylenchina</taxon>
        <taxon>Panagrolaimomorpha</taxon>
        <taxon>Panagrolaimoidea</taxon>
        <taxon>Panagrolaimidae</taxon>
        <taxon>Panagrellus</taxon>
    </lineage>
</organism>
<evidence type="ECO:0000313" key="10">
    <source>
        <dbReference type="Proteomes" id="UP000492821"/>
    </source>
</evidence>
<keyword evidence="5 7" id="KW-0234">DNA repair</keyword>
<evidence type="ECO:0000256" key="5">
    <source>
        <dbReference type="ARBA" id="ARBA00023204"/>
    </source>
</evidence>
<dbReference type="WBParaSite" id="Pan_g17376.t1">
    <property type="protein sequence ID" value="Pan_g17376.t1"/>
    <property type="gene ID" value="Pan_g17376"/>
</dbReference>
<reference evidence="10" key="1">
    <citation type="journal article" date="2013" name="Genetics">
        <title>The draft genome and transcriptome of Panagrellus redivivus are shaped by the harsh demands of a free-living lifestyle.</title>
        <authorList>
            <person name="Srinivasan J."/>
            <person name="Dillman A.R."/>
            <person name="Macchietto M.G."/>
            <person name="Heikkinen L."/>
            <person name="Lakso M."/>
            <person name="Fracchia K.M."/>
            <person name="Antoshechkin I."/>
            <person name="Mortazavi A."/>
            <person name="Wong G."/>
            <person name="Sternberg P.W."/>
        </authorList>
    </citation>
    <scope>NUCLEOTIDE SEQUENCE [LARGE SCALE GENOMIC DNA]</scope>
    <source>
        <strain evidence="10">MT8872</strain>
    </source>
</reference>
<proteinExistence type="inferred from homology"/>
<feature type="region of interest" description="Disordered" evidence="8">
    <location>
        <begin position="1"/>
        <end position="46"/>
    </location>
</feature>
<evidence type="ECO:0000256" key="8">
    <source>
        <dbReference type="SAM" id="MobiDB-lite"/>
    </source>
</evidence>
<evidence type="ECO:0000256" key="4">
    <source>
        <dbReference type="ARBA" id="ARBA00023172"/>
    </source>
</evidence>
<dbReference type="Pfam" id="PF08743">
    <property type="entry name" value="Nse4_C"/>
    <property type="match status" value="1"/>
</dbReference>
<feature type="domain" description="Non-structural maintenance of chromosome element 4 C-terminal" evidence="9">
    <location>
        <begin position="263"/>
        <end position="356"/>
    </location>
</feature>
<comment type="similarity">
    <text evidence="2 7">Belongs to the NSE4 family.</text>
</comment>
<sequence>MSQTEVQTQPGTPTAVRRRLRDRESPTKTPGPASKKHRREKVPATPVIVRQEYEDSGDETETEDVLNAHSTHMKLRARMYRLADQVEVVHRRIESGEDSQPGVRKVIKRYINADILHKDNKKIINGRDLAVDSLCSDRMSRMLITQVGHQSSNAAKFKIIALGEALVNVKDTYYDEHLSDVLELQVSRTVGFMFDFMAAPSKPKKVRAERKPCKRSAKGELVTVQGKQTKDLDDGTDMSLMEHLHRIQTVYRKYLKEHGTDRINYYEFVVDPDCFANTVENCFYVSFLLKDAVFYLERANAESPPMLRKLTAGEKAAKQDMDQGGPPREKTQYANSMTYAKWRFLVQRYNITSAMLPPATKE</sequence>
<evidence type="ECO:0000256" key="1">
    <source>
        <dbReference type="ARBA" id="ARBA00004123"/>
    </source>
</evidence>
<comment type="subcellular location">
    <subcellularLocation>
        <location evidence="1 7">Nucleus</location>
    </subcellularLocation>
</comment>
<keyword evidence="6 7" id="KW-0539">Nucleus</keyword>
<name>A0A7E4V704_PANRE</name>
<accession>A0A7E4V704</accession>
<dbReference type="PANTHER" id="PTHR16140:SF0">
    <property type="entry name" value="NON-STRUCTURAL MAINTENANCE OF CHROMOSOMES ELEMENT 4"/>
    <property type="match status" value="1"/>
</dbReference>
<evidence type="ECO:0000256" key="7">
    <source>
        <dbReference type="RuleBase" id="RU365071"/>
    </source>
</evidence>
<dbReference type="InterPro" id="IPR014854">
    <property type="entry name" value="Nse4_C"/>
</dbReference>
<dbReference type="PANTHER" id="PTHR16140">
    <property type="entry name" value="NON-STRUCTURAL MAINTENANCE OF CHROMOSOMES ELEMENT 4"/>
    <property type="match status" value="1"/>
</dbReference>
<reference evidence="11" key="2">
    <citation type="submission" date="2020-10" db="UniProtKB">
        <authorList>
            <consortium name="WormBaseParasite"/>
        </authorList>
    </citation>
    <scope>IDENTIFICATION</scope>
</reference>
<evidence type="ECO:0000256" key="2">
    <source>
        <dbReference type="ARBA" id="ARBA00008997"/>
    </source>
</evidence>